<proteinExistence type="predicted"/>
<dbReference type="AlphaFoldDB" id="A0A0B7MIP3"/>
<dbReference type="RefSeq" id="WP_052835740.1">
    <property type="nucleotide sequence ID" value="NZ_CDRZ01000294.1"/>
</dbReference>
<evidence type="ECO:0000256" key="1">
    <source>
        <dbReference type="SAM" id="Coils"/>
    </source>
</evidence>
<protein>
    <submittedName>
        <fullName evidence="2">Uncharacterized protein</fullName>
    </submittedName>
</protein>
<feature type="coiled-coil region" evidence="1">
    <location>
        <begin position="89"/>
        <end position="116"/>
    </location>
</feature>
<accession>A0A0B7MIP3</accession>
<feature type="coiled-coil region" evidence="1">
    <location>
        <begin position="206"/>
        <end position="233"/>
    </location>
</feature>
<keyword evidence="3" id="KW-1185">Reference proteome</keyword>
<dbReference type="Proteomes" id="UP000046155">
    <property type="component" value="Unassembled WGS sequence"/>
</dbReference>
<dbReference type="OrthoDB" id="3540923at2"/>
<reference evidence="3" key="1">
    <citation type="submission" date="2015-01" db="EMBL/GenBank/DDBJ databases">
        <authorList>
            <person name="Manzoor Shahid"/>
            <person name="Zubair Saima"/>
        </authorList>
    </citation>
    <scope>NUCLEOTIDE SEQUENCE [LARGE SCALE GENOMIC DNA]</scope>
    <source>
        <strain evidence="3">Sp3</strain>
    </source>
</reference>
<sequence>MEIHERLTAVVQLMEERKKLMGKFRQTQQMLIAERNRFVHLKGILTSEGRDVERLEGLTLISLFYTVLGTKEEAMQKERQEYLAAKLQYDECGAAIRDLEVELENLERELDAIGDPEAEYQAVLREKEDVLLQSGGLVAQQLFEIDEETGRLQAKVKELKEAIRAGEDLETALNGMEARLNSARNFGIWDILGGGLLVTAVKHLRISDAQRDVHKIQQLLRRFERELADVQIETDIGLGGFATFADYFFDGFIVDCIIQTRINSSLDCTREQRVRAQQIIAGLRQKLGETNECLTELHERRKQIIEKA</sequence>
<organism evidence="2 3">
    <name type="scientific">Syntrophaceticus schinkii</name>
    <dbReference type="NCBI Taxonomy" id="499207"/>
    <lineage>
        <taxon>Bacteria</taxon>
        <taxon>Bacillati</taxon>
        <taxon>Bacillota</taxon>
        <taxon>Clostridia</taxon>
        <taxon>Thermoanaerobacterales</taxon>
        <taxon>Thermoanaerobacterales Family III. Incertae Sedis</taxon>
        <taxon>Syntrophaceticus</taxon>
    </lineage>
</organism>
<evidence type="ECO:0000313" key="3">
    <source>
        <dbReference type="Proteomes" id="UP000046155"/>
    </source>
</evidence>
<evidence type="ECO:0000313" key="2">
    <source>
        <dbReference type="EMBL" id="CEO90509.1"/>
    </source>
</evidence>
<keyword evidence="1" id="KW-0175">Coiled coil</keyword>
<gene>
    <name evidence="2" type="ORF">SSCH_920004</name>
</gene>
<dbReference type="EMBL" id="CDRZ01000294">
    <property type="protein sequence ID" value="CEO90509.1"/>
    <property type="molecule type" value="Genomic_DNA"/>
</dbReference>
<name>A0A0B7MIP3_9FIRM</name>